<evidence type="ECO:0000256" key="2">
    <source>
        <dbReference type="ARBA" id="ARBA00003213"/>
    </source>
</evidence>
<feature type="binding site" evidence="10">
    <location>
        <begin position="22"/>
        <end position="29"/>
    </location>
    <ligand>
        <name>ATP</name>
        <dbReference type="ChEBI" id="CHEBI:30616"/>
    </ligand>
</feature>
<dbReference type="InterPro" id="IPR039657">
    <property type="entry name" value="Dimethylallyltransferase"/>
</dbReference>
<keyword evidence="8 10" id="KW-0460">Magnesium</keyword>
<keyword evidence="5 10" id="KW-0819">tRNA processing</keyword>
<dbReference type="HAMAP" id="MF_00185">
    <property type="entry name" value="IPP_trans"/>
    <property type="match status" value="1"/>
</dbReference>
<evidence type="ECO:0000256" key="3">
    <source>
        <dbReference type="ARBA" id="ARBA00005842"/>
    </source>
</evidence>
<evidence type="ECO:0000256" key="1">
    <source>
        <dbReference type="ARBA" id="ARBA00001946"/>
    </source>
</evidence>
<dbReference type="InterPro" id="IPR018022">
    <property type="entry name" value="IPT"/>
</dbReference>
<evidence type="ECO:0000256" key="11">
    <source>
        <dbReference type="RuleBase" id="RU003783"/>
    </source>
</evidence>
<evidence type="ECO:0000256" key="13">
    <source>
        <dbReference type="RuleBase" id="RU003785"/>
    </source>
</evidence>
<dbReference type="AlphaFoldDB" id="A0A839SR30"/>
<dbReference type="Proteomes" id="UP000581135">
    <property type="component" value="Unassembled WGS sequence"/>
</dbReference>
<evidence type="ECO:0000256" key="4">
    <source>
        <dbReference type="ARBA" id="ARBA00022679"/>
    </source>
</evidence>
<name>A0A839SR30_9PROT</name>
<dbReference type="PANTHER" id="PTHR11088:SF60">
    <property type="entry name" value="TRNA DIMETHYLALLYLTRANSFERASE"/>
    <property type="match status" value="1"/>
</dbReference>
<evidence type="ECO:0000256" key="6">
    <source>
        <dbReference type="ARBA" id="ARBA00022741"/>
    </source>
</evidence>
<evidence type="ECO:0000313" key="15">
    <source>
        <dbReference type="EMBL" id="MBB3064738.1"/>
    </source>
</evidence>
<dbReference type="SUPFAM" id="SSF52540">
    <property type="entry name" value="P-loop containing nucleoside triphosphate hydrolases"/>
    <property type="match status" value="2"/>
</dbReference>
<dbReference type="EMBL" id="JACHXA010000002">
    <property type="protein sequence ID" value="MBB3064738.1"/>
    <property type="molecule type" value="Genomic_DNA"/>
</dbReference>
<reference evidence="15 16" key="1">
    <citation type="submission" date="2020-08" db="EMBL/GenBank/DDBJ databases">
        <title>Genomic Encyclopedia of Type Strains, Phase III (KMG-III): the genomes of soil and plant-associated and newly described type strains.</title>
        <authorList>
            <person name="Whitman W."/>
        </authorList>
    </citation>
    <scope>NUCLEOTIDE SEQUENCE [LARGE SCALE GENOMIC DNA]</scope>
    <source>
        <strain evidence="15 16">CECT 8803</strain>
    </source>
</reference>
<evidence type="ECO:0000256" key="9">
    <source>
        <dbReference type="ARBA" id="ARBA00049563"/>
    </source>
</evidence>
<dbReference type="GO" id="GO:0052381">
    <property type="term" value="F:tRNA dimethylallyltransferase activity"/>
    <property type="evidence" value="ECO:0007669"/>
    <property type="project" value="UniProtKB-UniRule"/>
</dbReference>
<dbReference type="GO" id="GO:0005524">
    <property type="term" value="F:ATP binding"/>
    <property type="evidence" value="ECO:0007669"/>
    <property type="project" value="UniProtKB-UniRule"/>
</dbReference>
<evidence type="ECO:0000256" key="12">
    <source>
        <dbReference type="RuleBase" id="RU003784"/>
    </source>
</evidence>
<comment type="similarity">
    <text evidence="3 10 13">Belongs to the IPP transferase family.</text>
</comment>
<comment type="caution">
    <text evidence="10">Lacks conserved residue(s) required for the propagation of feature annotation.</text>
</comment>
<dbReference type="Pfam" id="PF01715">
    <property type="entry name" value="IPPT"/>
    <property type="match status" value="1"/>
</dbReference>
<dbReference type="Gene3D" id="1.10.20.140">
    <property type="match status" value="1"/>
</dbReference>
<feature type="region of interest" description="Disordered" evidence="14">
    <location>
        <begin position="1"/>
        <end position="20"/>
    </location>
</feature>
<comment type="subunit">
    <text evidence="10">Monomer.</text>
</comment>
<organism evidence="15 16">
    <name type="scientific">Limibacillus halophilus</name>
    <dbReference type="NCBI Taxonomy" id="1579333"/>
    <lineage>
        <taxon>Bacteria</taxon>
        <taxon>Pseudomonadati</taxon>
        <taxon>Pseudomonadota</taxon>
        <taxon>Alphaproteobacteria</taxon>
        <taxon>Rhodospirillales</taxon>
        <taxon>Rhodovibrionaceae</taxon>
        <taxon>Limibacillus</taxon>
    </lineage>
</organism>
<accession>A0A839SR30</accession>
<comment type="function">
    <text evidence="2 10 12">Catalyzes the transfer of a dimethylallyl group onto the adenine at position 37 in tRNAs that read codons beginning with uridine, leading to the formation of N6-(dimethylallyl)adenosine (i(6)A).</text>
</comment>
<evidence type="ECO:0000256" key="5">
    <source>
        <dbReference type="ARBA" id="ARBA00022694"/>
    </source>
</evidence>
<dbReference type="Gene3D" id="3.40.50.300">
    <property type="entry name" value="P-loop containing nucleotide triphosphate hydrolases"/>
    <property type="match status" value="1"/>
</dbReference>
<sequence>MTAKQPKKPTQDRRPPALIVAGPTASGKSALALDLAEALDGTVINADALQLYRDLRVLSARPDAADESRAPHRLYGVLEARQAASAGLWRGLALEQMAEARAQGRLPILCGGSGLYIKALVEGLAPVPTVPIAVREAAAGELTRLGNAAFHAALTEKDPEMGARLRASDPQRMLRAWSVLEATGRSLAAWQALPSGDPAPYRFMIVVLMPPREVLRTRCDERFEMMLAHGALEEVGALLARNLPANLPVMKAIGVRELGAYLGGALSLSDATTQAQAATRRYAKRQATWLRTQVGLEGEGRLLLTEQYSESHTQKIFTKIRESLLTE</sequence>
<evidence type="ECO:0000256" key="8">
    <source>
        <dbReference type="ARBA" id="ARBA00022842"/>
    </source>
</evidence>
<keyword evidence="4 10" id="KW-0808">Transferase</keyword>
<evidence type="ECO:0000256" key="10">
    <source>
        <dbReference type="HAMAP-Rule" id="MF_00185"/>
    </source>
</evidence>
<keyword evidence="16" id="KW-1185">Reference proteome</keyword>
<evidence type="ECO:0000313" key="16">
    <source>
        <dbReference type="Proteomes" id="UP000581135"/>
    </source>
</evidence>
<dbReference type="GO" id="GO:0006400">
    <property type="term" value="P:tRNA modification"/>
    <property type="evidence" value="ECO:0007669"/>
    <property type="project" value="TreeGrafter"/>
</dbReference>
<feature type="binding site" evidence="10">
    <location>
        <begin position="24"/>
        <end position="29"/>
    </location>
    <ligand>
        <name>substrate</name>
    </ligand>
</feature>
<dbReference type="PANTHER" id="PTHR11088">
    <property type="entry name" value="TRNA DIMETHYLALLYLTRANSFERASE"/>
    <property type="match status" value="1"/>
</dbReference>
<dbReference type="InterPro" id="IPR027417">
    <property type="entry name" value="P-loop_NTPase"/>
</dbReference>
<feature type="site" description="Interaction with substrate tRNA" evidence="10">
    <location>
        <position position="135"/>
    </location>
</feature>
<comment type="caution">
    <text evidence="15">The sequence shown here is derived from an EMBL/GenBank/DDBJ whole genome shotgun (WGS) entry which is preliminary data.</text>
</comment>
<evidence type="ECO:0000256" key="14">
    <source>
        <dbReference type="SAM" id="MobiDB-lite"/>
    </source>
</evidence>
<keyword evidence="6 10" id="KW-0547">Nucleotide-binding</keyword>
<dbReference type="EC" id="2.5.1.75" evidence="10"/>
<evidence type="ECO:0000256" key="7">
    <source>
        <dbReference type="ARBA" id="ARBA00022840"/>
    </source>
</evidence>
<comment type="catalytic activity">
    <reaction evidence="9 10 11">
        <text>adenosine(37) in tRNA + dimethylallyl diphosphate = N(6)-dimethylallyladenosine(37) in tRNA + diphosphate</text>
        <dbReference type="Rhea" id="RHEA:26482"/>
        <dbReference type="Rhea" id="RHEA-COMP:10162"/>
        <dbReference type="Rhea" id="RHEA-COMP:10375"/>
        <dbReference type="ChEBI" id="CHEBI:33019"/>
        <dbReference type="ChEBI" id="CHEBI:57623"/>
        <dbReference type="ChEBI" id="CHEBI:74411"/>
        <dbReference type="ChEBI" id="CHEBI:74415"/>
        <dbReference type="EC" id="2.5.1.75"/>
    </reaction>
</comment>
<proteinExistence type="inferred from homology"/>
<comment type="cofactor">
    <cofactor evidence="1 10">
        <name>Mg(2+)</name>
        <dbReference type="ChEBI" id="CHEBI:18420"/>
    </cofactor>
</comment>
<feature type="region of interest" description="Interaction with substrate tRNA" evidence="10">
    <location>
        <begin position="171"/>
        <end position="175"/>
    </location>
</feature>
<dbReference type="NCBIfam" id="TIGR00174">
    <property type="entry name" value="miaA"/>
    <property type="match status" value="1"/>
</dbReference>
<gene>
    <name evidence="10" type="primary">miaA</name>
    <name evidence="15" type="ORF">FHR98_001010</name>
</gene>
<protein>
    <recommendedName>
        <fullName evidence="10">tRNA dimethylallyltransferase</fullName>
        <ecNumber evidence="10">2.5.1.75</ecNumber>
    </recommendedName>
    <alternativeName>
        <fullName evidence="10">Dimethylallyl diphosphate:tRNA dimethylallyltransferase</fullName>
        <shortName evidence="10">DMAPP:tRNA dimethylallyltransferase</shortName>
        <shortName evidence="10">DMATase</shortName>
    </alternativeName>
    <alternativeName>
        <fullName evidence="10">Isopentenyl-diphosphate:tRNA isopentenyltransferase</fullName>
        <shortName evidence="10">IPP transferase</shortName>
        <shortName evidence="10">IPPT</shortName>
        <shortName evidence="10">IPTase</shortName>
    </alternativeName>
</protein>
<dbReference type="RefSeq" id="WP_183415533.1">
    <property type="nucleotide sequence ID" value="NZ_JACHXA010000002.1"/>
</dbReference>
<keyword evidence="7 10" id="KW-0067">ATP-binding</keyword>
<feature type="site" description="Interaction with substrate tRNA" evidence="10">
    <location>
        <position position="113"/>
    </location>
</feature>